<accession>A0A4V5LR06</accession>
<keyword evidence="3" id="KW-1185">Reference proteome</keyword>
<name>A0A4V5LR06_9FLAO</name>
<protein>
    <submittedName>
        <fullName evidence="2">Uncharacterized protein</fullName>
    </submittedName>
</protein>
<keyword evidence="1" id="KW-1133">Transmembrane helix</keyword>
<proteinExistence type="predicted"/>
<organism evidence="2 3">
    <name type="scientific">Pontimicrobium aquaticum</name>
    <dbReference type="NCBI Taxonomy" id="2565367"/>
    <lineage>
        <taxon>Bacteria</taxon>
        <taxon>Pseudomonadati</taxon>
        <taxon>Bacteroidota</taxon>
        <taxon>Flavobacteriia</taxon>
        <taxon>Flavobacteriales</taxon>
        <taxon>Flavobacteriaceae</taxon>
        <taxon>Pontimicrobium</taxon>
    </lineage>
</organism>
<reference evidence="2 3" key="1">
    <citation type="submission" date="2019-04" db="EMBL/GenBank/DDBJ databases">
        <title>Lacinutrix sp. nov., isolated from marine water.</title>
        <authorList>
            <person name="Kim W."/>
        </authorList>
    </citation>
    <scope>NUCLEOTIDE SEQUENCE [LARGE SCALE GENOMIC DNA]</scope>
    <source>
        <strain evidence="2 3">CAU 1491</strain>
    </source>
</reference>
<dbReference type="RefSeq" id="WP_136841812.1">
    <property type="nucleotide sequence ID" value="NZ_SUPL01000002.1"/>
</dbReference>
<keyword evidence="1" id="KW-0472">Membrane</keyword>
<keyword evidence="1" id="KW-0812">Transmembrane</keyword>
<dbReference type="Proteomes" id="UP000307657">
    <property type="component" value="Unassembled WGS sequence"/>
</dbReference>
<evidence type="ECO:0000256" key="1">
    <source>
        <dbReference type="SAM" id="Phobius"/>
    </source>
</evidence>
<feature type="transmembrane region" description="Helical" evidence="1">
    <location>
        <begin position="12"/>
        <end position="30"/>
    </location>
</feature>
<dbReference type="EMBL" id="SUPL01000002">
    <property type="protein sequence ID" value="TJY37389.1"/>
    <property type="molecule type" value="Genomic_DNA"/>
</dbReference>
<evidence type="ECO:0000313" key="3">
    <source>
        <dbReference type="Proteomes" id="UP000307657"/>
    </source>
</evidence>
<comment type="caution">
    <text evidence="2">The sequence shown here is derived from an EMBL/GenBank/DDBJ whole genome shotgun (WGS) entry which is preliminary data.</text>
</comment>
<dbReference type="OrthoDB" id="9814627at2"/>
<gene>
    <name evidence="2" type="ORF">E5167_05445</name>
</gene>
<sequence>MRKTKYSHKVIAVFLTLNFLTTIIPINLLFANNNGPGSPEAAGFEPVDATDMVNLTNGNLSYVLPLMSVEGFPISMSYHAGITSDLDASWVGLGWYLNPGAINRSVTNTPDDWKKGLGINFTSYDKTTRHYGISVELGITAAASIGVGLNWGGGQGLSGSVNASLGLGSGFNGMIKGAGISGSVSTTGDASIGLGYGGSVVGSLGAGAGVSYSLKSQWNLGAGIGKSLGDNGAYVGAGFSFNGGMSVGGAGNNNTNKAGNSGGVGMSSQSFSEGDASINSQSSGIALPLHVVGIPITLGFKKTKVKINIKKGFRNEEWGALYSSEFDSITSGTSRIVSLPNYAEEFTDYMVREKSMDTYSTRLPQQEEDFASDYTKDIENINFTFLGYDDYNVAAQGLMGNMTPRVFQNASIAGKGQRLKNIDGDNIHVFWHSGLSGDFAQRELGNPDNNYSSNDLYFYFDGQFSSVEKNEVTSMSSITTGTNDLNDIVNEGTHSSSFSNSYGRAKSPTFVEVFTNSQIESGHAASRGLISPATIPNADRDDIDKFDPDGIGGYKVTSPDGKTYHFALPVYHFEQIHRMQIDGQEDLNFDIDDVSEKRQYSRYATHWLLTAITGSDYIDTNSNGLFDKSDYGYWVELEYGKWSDGFVWRSPYQDNVYEYNTNLINTVEDKDKGSYSFGRKQLYYLDKINTKNKTALFVKELRHDAFGKALKFKFTNDNNISIGNTGGGANSSSLNYTDDSVYVRELDVEYKKEYSLKLSKIVLVDGDIGKTLSKNTTGSLGSAYIGDNYSANDTCSPGWESDDFKSVYGTGYTYSIHNESKVLDVNDVSTSFITQNALEVVELNHSYKLAKSSPSSLDANTSFNSYEGKLTLDSVQRKGKGNAEYMPATFFEYYMENKDNISYNSLSGNPSNTIIETEIASRKSKADAWGFLQGTHNGDNAIKAWSLKEITMPTGAKIEINYEEDDYYTEAFSRRYWRNEQLQFRFDDTNGDRYIEFREDPNYIGDSLDFEDYFSVGDEVFLDATYDRRPPGPNNTRYVFVAGKYEVLSIDTVNQIIRIDIPDSAASGTRTDCSITPWYTVERWSEISGAWRSPFNEGYCNAPQVSGTDNTLKKYTLIASRVPEDETGGGLRVSELRTIDNSNTYKVTYDYTMPNSTRSSGITSYAPINGQKYVPYQSEIPVPGVMYEYVTMRETSNSGDYDSETRYRHHVLKPVHNIFNPNIAMEAMDAGAEGEDEIFWAEVTENFGGLDGTNSREVTAKKIDININTALLGQIKSIENLNSIGQVMLKTEYQYINGEILVNQEPNKGYLKETFNSMKSVFESNNDGTTVIDEKRLLSVSSKTEYNNMIKKTITTSGGLQNYIEYSDVDPWLGSFRKSRSKMADGSLREDVRLPAYEKYPDMQSKIIDPANKNMLTQEAMSISKYYDGSNYKTLNASINTWNDSWSYRDDYGVESVAANEDPVWRKHKTFIWKDDVNNTDGSYSTTVNETNDYFNWSTGVPTSSNWQNVSEITRYTHWSSPVETRDINNNFASSKMADNYSKVIASGNARYSEMYYSGAENVASGNTFEGEVLGANLRDSSYAHTGKYSVKNTTINGKTFEISGDVGLNSNDLSKDFRPGKYKVSFWMYSHDKAASSQMGADLIFNSSSVTLGETVEAGAWKQYNYYVDLVANTSVNIYVTNSISIGYYFDDFRMHPVSSNMNSFVYDEETDALKYILDANNMATLYIYDPAGRLCKVYSEVENQTGANGGFKLISENEYYYKGMSTVDCGDCCSNPPLY</sequence>
<evidence type="ECO:0000313" key="2">
    <source>
        <dbReference type="EMBL" id="TJY37389.1"/>
    </source>
</evidence>